<accession>A0A0F3IKW0</accession>
<evidence type="ECO:0000313" key="2">
    <source>
        <dbReference type="EMBL" id="KJV07375.1"/>
    </source>
</evidence>
<reference evidence="2 3" key="2">
    <citation type="journal article" date="2016" name="Microb. Ecol.">
        <title>Genome Characteristics of a Novel Type I Methanotroph (Sn10-6) Isolated from a Flooded Indian Rice Field.</title>
        <authorList>
            <person name="Rahalkar M.C."/>
            <person name="Pandit P.S."/>
            <person name="Dhakephalkar P.K."/>
            <person name="Pore S."/>
            <person name="Arora P."/>
            <person name="Kapse N."/>
        </authorList>
    </citation>
    <scope>NUCLEOTIDE SEQUENCE [LARGE SCALE GENOMIC DNA]</scope>
    <source>
        <strain evidence="2 3">Sn10-6</strain>
    </source>
</reference>
<dbReference type="PATRIC" id="fig|1632867.3.peg.4346"/>
<dbReference type="AlphaFoldDB" id="A0A0F3IKW0"/>
<dbReference type="InterPro" id="IPR012903">
    <property type="entry name" value="Nif11"/>
</dbReference>
<dbReference type="RefSeq" id="WP_045778415.1">
    <property type="nucleotide sequence ID" value="NZ_LAJX01000044.1"/>
</dbReference>
<name>A0A0F3IKW0_9GAMM</name>
<proteinExistence type="predicted"/>
<evidence type="ECO:0000259" key="1">
    <source>
        <dbReference type="Pfam" id="PF07862"/>
    </source>
</evidence>
<protein>
    <submittedName>
        <fullName evidence="2">Bacteriocin propeptide</fullName>
    </submittedName>
</protein>
<gene>
    <name evidence="2" type="ORF">VZ94_05100</name>
</gene>
<organism evidence="2 3">
    <name type="scientific">Methylocucumis oryzae</name>
    <dbReference type="NCBI Taxonomy" id="1632867"/>
    <lineage>
        <taxon>Bacteria</taxon>
        <taxon>Pseudomonadati</taxon>
        <taxon>Pseudomonadota</taxon>
        <taxon>Gammaproteobacteria</taxon>
        <taxon>Methylococcales</taxon>
        <taxon>Methylococcaceae</taxon>
        <taxon>Methylocucumis</taxon>
    </lineage>
</organism>
<sequence>MAIAQIKAFSELSKTDAELKTKLLEVQKIRELIALGKEYNFELDEVELYPPNEPQFTAEQLSERMQKALLRV</sequence>
<dbReference type="Pfam" id="PF07862">
    <property type="entry name" value="Nif11"/>
    <property type="match status" value="1"/>
</dbReference>
<evidence type="ECO:0000313" key="3">
    <source>
        <dbReference type="Proteomes" id="UP000033684"/>
    </source>
</evidence>
<dbReference type="OrthoDB" id="9182086at2"/>
<reference evidence="3" key="1">
    <citation type="submission" date="2015-03" db="EMBL/GenBank/DDBJ databases">
        <title>Draft genome sequence of a novel methanotroph (Sn10-6) isolated from flooded ricefield rhizosphere in India.</title>
        <authorList>
            <person name="Pandit P.S."/>
            <person name="Pore S.D."/>
            <person name="Arora P."/>
            <person name="Kapse N.G."/>
            <person name="Dhakephalkar P.K."/>
            <person name="Rahalkar M.C."/>
        </authorList>
    </citation>
    <scope>NUCLEOTIDE SEQUENCE [LARGE SCALE GENOMIC DNA]</scope>
    <source>
        <strain evidence="3">Sn10-6</strain>
    </source>
</reference>
<dbReference type="Proteomes" id="UP000033684">
    <property type="component" value="Unassembled WGS sequence"/>
</dbReference>
<keyword evidence="3" id="KW-1185">Reference proteome</keyword>
<dbReference type="EMBL" id="LAJX01000044">
    <property type="protein sequence ID" value="KJV07375.1"/>
    <property type="molecule type" value="Genomic_DNA"/>
</dbReference>
<comment type="caution">
    <text evidence="2">The sequence shown here is derived from an EMBL/GenBank/DDBJ whole genome shotgun (WGS) entry which is preliminary data.</text>
</comment>
<feature type="domain" description="Nif11" evidence="1">
    <location>
        <begin position="1"/>
        <end position="48"/>
    </location>
</feature>